<comment type="function">
    <text evidence="9">Involved in the biosynthesis of glycosaminoglycans; hyaluronan, chondroitin sulfate, and heparan sulfate.</text>
</comment>
<evidence type="ECO:0000256" key="11">
    <source>
        <dbReference type="PIRSR" id="PIRSR500133-2"/>
    </source>
</evidence>
<dbReference type="Proteomes" id="UP000515135">
    <property type="component" value="Unplaced"/>
</dbReference>
<dbReference type="Pfam" id="PF03721">
    <property type="entry name" value="UDPG_MGDP_dh_N"/>
    <property type="match status" value="1"/>
</dbReference>
<evidence type="ECO:0000256" key="3">
    <source>
        <dbReference type="ARBA" id="ARBA00011643"/>
    </source>
</evidence>
<feature type="binding site" evidence="11">
    <location>
        <begin position="161"/>
        <end position="165"/>
    </location>
    <ligand>
        <name>substrate</name>
    </ligand>
</feature>
<evidence type="ECO:0000256" key="1">
    <source>
        <dbReference type="ARBA" id="ARBA00004701"/>
    </source>
</evidence>
<dbReference type="OrthoDB" id="5059218at2759"/>
<feature type="binding site" evidence="12">
    <location>
        <position position="165"/>
    </location>
    <ligand>
        <name>NAD(+)</name>
        <dbReference type="ChEBI" id="CHEBI:57540"/>
    </ligand>
</feature>
<dbReference type="SUPFAM" id="SSF51735">
    <property type="entry name" value="NAD(P)-binding Rossmann-fold domains"/>
    <property type="match status" value="1"/>
</dbReference>
<feature type="binding site" evidence="12">
    <location>
        <begin position="89"/>
        <end position="93"/>
    </location>
    <ligand>
        <name>NAD(+)</name>
        <dbReference type="ChEBI" id="CHEBI:57540"/>
    </ligand>
</feature>
<dbReference type="InterPro" id="IPR008927">
    <property type="entry name" value="6-PGluconate_DH-like_C_sf"/>
</dbReference>
<name>A0A6P4ZXS6_BRABE</name>
<feature type="binding site" evidence="11">
    <location>
        <position position="260"/>
    </location>
    <ligand>
        <name>substrate</name>
    </ligand>
</feature>
<dbReference type="PIRSF" id="PIRSF500133">
    <property type="entry name" value="UDPglc_DH_euk"/>
    <property type="match status" value="1"/>
</dbReference>
<dbReference type="Pfam" id="PF00984">
    <property type="entry name" value="UDPG_MGDP_dh"/>
    <property type="match status" value="1"/>
</dbReference>
<proteinExistence type="inferred from homology"/>
<dbReference type="FunFam" id="3.40.50.720:FF:000114">
    <property type="entry name" value="UDP-glucose 6-dehydrogenase"/>
    <property type="match status" value="1"/>
</dbReference>
<dbReference type="Gene3D" id="3.40.50.720">
    <property type="entry name" value="NAD(P)-binding Rossmann-like Domain"/>
    <property type="match status" value="2"/>
</dbReference>
<feature type="binding site" evidence="12">
    <location>
        <begin position="11"/>
        <end position="16"/>
    </location>
    <ligand>
        <name>NAD(+)</name>
        <dbReference type="ChEBI" id="CHEBI:57540"/>
    </ligand>
</feature>
<keyword evidence="14" id="KW-1185">Reference proteome</keyword>
<evidence type="ECO:0000256" key="12">
    <source>
        <dbReference type="PIRSR" id="PIRSR500133-3"/>
    </source>
</evidence>
<comment type="subunit">
    <text evidence="3">Homohexamer.</text>
</comment>
<dbReference type="InterPro" id="IPR014026">
    <property type="entry name" value="UDP-Glc/GDP-Man_DH_dimer"/>
</dbReference>
<feature type="binding site" evidence="12">
    <location>
        <position position="41"/>
    </location>
    <ligand>
        <name>NAD(+)</name>
        <dbReference type="ChEBI" id="CHEBI:57540"/>
    </ligand>
</feature>
<evidence type="ECO:0000256" key="6">
    <source>
        <dbReference type="ARBA" id="ARBA00023002"/>
    </source>
</evidence>
<dbReference type="GeneID" id="109486573"/>
<comment type="similarity">
    <text evidence="2 9">Belongs to the UDP-glucose/GDP-mannose dehydrogenase family.</text>
</comment>
<dbReference type="InterPro" id="IPR028356">
    <property type="entry name" value="UDPglc_DH_euk"/>
</dbReference>
<accession>A0A6P4ZXS6</accession>
<gene>
    <name evidence="15" type="primary">LOC109486573</name>
</gene>
<dbReference type="FunFam" id="1.20.5.100:FF:000001">
    <property type="entry name" value="UDP-glucose 6-dehydrogenase"/>
    <property type="match status" value="1"/>
</dbReference>
<dbReference type="KEGG" id="bbel:109486573"/>
<dbReference type="GO" id="GO:0006065">
    <property type="term" value="P:UDP-glucuronate biosynthetic process"/>
    <property type="evidence" value="ECO:0007669"/>
    <property type="project" value="UniProtKB-UniPathway"/>
</dbReference>
<feature type="binding site" evidence="12">
    <location>
        <position position="346"/>
    </location>
    <ligand>
        <name>NAD(+)</name>
        <dbReference type="ChEBI" id="CHEBI:57540"/>
    </ligand>
</feature>
<dbReference type="SUPFAM" id="SSF52413">
    <property type="entry name" value="UDP-glucose/GDP-mannose dehydrogenase C-terminal domain"/>
    <property type="match status" value="1"/>
</dbReference>
<comment type="pathway">
    <text evidence="1">Nucleotide-sugar biosynthesis; UDP-alpha-D-glucuronate biosynthesis; UDP-alpha-D-glucuronate from UDP-alpha-D-glucose: step 1/1.</text>
</comment>
<dbReference type="InterPro" id="IPR001732">
    <property type="entry name" value="UDP-Glc/GDP-Man_DH_N"/>
</dbReference>
<dbReference type="PANTHER" id="PTHR11374">
    <property type="entry name" value="UDP-GLUCOSE DEHYDROGENASE/UDP-MANNAC DEHYDROGENASE"/>
    <property type="match status" value="1"/>
</dbReference>
<dbReference type="SUPFAM" id="SSF48179">
    <property type="entry name" value="6-phosphogluconate dehydrogenase C-terminal domain-like"/>
    <property type="match status" value="1"/>
</dbReference>
<dbReference type="AlphaFoldDB" id="A0A6P4ZXS6"/>
<feature type="binding site" evidence="11">
    <location>
        <begin position="220"/>
        <end position="224"/>
    </location>
    <ligand>
        <name>substrate</name>
    </ligand>
</feature>
<evidence type="ECO:0000256" key="4">
    <source>
        <dbReference type="ARBA" id="ARBA00012954"/>
    </source>
</evidence>
<organism evidence="14 15">
    <name type="scientific">Branchiostoma belcheri</name>
    <name type="common">Amphioxus</name>
    <dbReference type="NCBI Taxonomy" id="7741"/>
    <lineage>
        <taxon>Eukaryota</taxon>
        <taxon>Metazoa</taxon>
        <taxon>Chordata</taxon>
        <taxon>Cephalochordata</taxon>
        <taxon>Leptocardii</taxon>
        <taxon>Amphioxiformes</taxon>
        <taxon>Branchiostomatidae</taxon>
        <taxon>Branchiostoma</taxon>
    </lineage>
</organism>
<dbReference type="GO" id="GO:0003979">
    <property type="term" value="F:UDP-glucose 6-dehydrogenase activity"/>
    <property type="evidence" value="ECO:0007669"/>
    <property type="project" value="UniProtKB-EC"/>
</dbReference>
<protein>
    <recommendedName>
        <fullName evidence="5 9">UDP-glucose 6-dehydrogenase</fullName>
        <ecNumber evidence="4 9">1.1.1.22</ecNumber>
    </recommendedName>
</protein>
<dbReference type="PIRSF" id="PIRSF000124">
    <property type="entry name" value="UDPglc_GDPman_dh"/>
    <property type="match status" value="1"/>
</dbReference>
<dbReference type="GO" id="GO:0006024">
    <property type="term" value="P:glycosaminoglycan biosynthetic process"/>
    <property type="evidence" value="ECO:0007669"/>
    <property type="project" value="TreeGrafter"/>
</dbReference>
<dbReference type="InterPro" id="IPR017476">
    <property type="entry name" value="UDP-Glc/GDP-Man"/>
</dbReference>
<keyword evidence="6 9" id="KW-0560">Oxidoreductase</keyword>
<feature type="binding site" evidence="12">
    <location>
        <begin position="130"/>
        <end position="131"/>
    </location>
    <ligand>
        <name>NAD(+)</name>
        <dbReference type="ChEBI" id="CHEBI:57540"/>
    </ligand>
</feature>
<sequence>MTTIRKICCIGAGYVGGPTCSVIAYKCPDIQVTVVDLSQSRIDAWNSDQLPIFEPGLQDLVENCRGRNLFFSTDVDKAIKEADLIFICVNTPTKTFGVGKGRAADLKYIESAARKIADVATGTKMVVEKSTVPVRAAESISRILAANTREDMNIQVMSNPEFLAEGTAVKDLLNPDRVLIGGEDTEEGHKAVQALADVYANWVPREKILTTNTWSSELSKLAANAFLAQRISSINSISAVCEATGANVSEVAHAIGMDSRIGNKFLKASVGFGGSCFQKDVLNLVYLCEALNLPEVAAYWQEVINMNDYQRRRFTNRIIECLFNTVTGKKIAILGFAFKKDTGDTRESSSIYVCKYLMDEGAHLHIYDPQVKKEQILYDLKQPIISDDPDRVEKLVTIETDPYKALEGTHALVVCTEWDEFVAYDYQRIYRSMLKPAFVFDGRMILDHAALTEMGFQVEVIGKKIKKPFSNGNLNGNEC</sequence>
<evidence type="ECO:0000256" key="5">
    <source>
        <dbReference type="ARBA" id="ARBA00015132"/>
    </source>
</evidence>
<feature type="binding site" evidence="11">
    <location>
        <position position="443"/>
    </location>
    <ligand>
        <name>substrate</name>
    </ligand>
</feature>
<feature type="binding site" evidence="12">
    <location>
        <position position="36"/>
    </location>
    <ligand>
        <name>NAD(+)</name>
        <dbReference type="ChEBI" id="CHEBI:57540"/>
    </ligand>
</feature>
<dbReference type="NCBIfam" id="TIGR03026">
    <property type="entry name" value="NDP-sugDHase"/>
    <property type="match status" value="1"/>
</dbReference>
<feature type="binding site" evidence="12">
    <location>
        <begin position="276"/>
        <end position="279"/>
    </location>
    <ligand>
        <name>NAD(+)</name>
        <dbReference type="ChEBI" id="CHEBI:57540"/>
    </ligand>
</feature>
<keyword evidence="7 9" id="KW-0520">NAD</keyword>
<feature type="binding site" evidence="11">
    <location>
        <begin position="338"/>
        <end position="339"/>
    </location>
    <ligand>
        <name>substrate</name>
    </ligand>
</feature>
<dbReference type="InterPro" id="IPR014027">
    <property type="entry name" value="UDP-Glc/GDP-Man_DH_C"/>
</dbReference>
<evidence type="ECO:0000313" key="15">
    <source>
        <dbReference type="RefSeq" id="XP_019645980.1"/>
    </source>
</evidence>
<dbReference type="Pfam" id="PF03720">
    <property type="entry name" value="UDPG_MGDP_dh_C"/>
    <property type="match status" value="1"/>
</dbReference>
<evidence type="ECO:0000256" key="10">
    <source>
        <dbReference type="PIRSR" id="PIRSR500133-1"/>
    </source>
</evidence>
<feature type="active site" description="Nucleophile" evidence="10">
    <location>
        <position position="276"/>
    </location>
</feature>
<feature type="domain" description="UDP-glucose/GDP-mannose dehydrogenase C-terminal" evidence="13">
    <location>
        <begin position="332"/>
        <end position="448"/>
    </location>
</feature>
<dbReference type="RefSeq" id="XP_019645980.1">
    <property type="nucleotide sequence ID" value="XM_019790421.1"/>
</dbReference>
<evidence type="ECO:0000259" key="13">
    <source>
        <dbReference type="SMART" id="SM00984"/>
    </source>
</evidence>
<evidence type="ECO:0000313" key="14">
    <source>
        <dbReference type="Proteomes" id="UP000515135"/>
    </source>
</evidence>
<feature type="binding site" evidence="11">
    <location>
        <begin position="267"/>
        <end position="273"/>
    </location>
    <ligand>
        <name>substrate</name>
    </ligand>
</feature>
<evidence type="ECO:0000256" key="9">
    <source>
        <dbReference type="PIRNR" id="PIRNR000124"/>
    </source>
</evidence>
<comment type="catalytic activity">
    <reaction evidence="8 9">
        <text>UDP-alpha-D-glucose + 2 NAD(+) + H2O = UDP-alpha-D-glucuronate + 2 NADH + 3 H(+)</text>
        <dbReference type="Rhea" id="RHEA:23596"/>
        <dbReference type="ChEBI" id="CHEBI:15377"/>
        <dbReference type="ChEBI" id="CHEBI:15378"/>
        <dbReference type="ChEBI" id="CHEBI:57540"/>
        <dbReference type="ChEBI" id="CHEBI:57945"/>
        <dbReference type="ChEBI" id="CHEBI:58052"/>
        <dbReference type="ChEBI" id="CHEBI:58885"/>
        <dbReference type="EC" id="1.1.1.22"/>
    </reaction>
</comment>
<dbReference type="GO" id="GO:0051287">
    <property type="term" value="F:NAD binding"/>
    <property type="evidence" value="ECO:0007669"/>
    <property type="project" value="InterPro"/>
</dbReference>
<evidence type="ECO:0000256" key="8">
    <source>
        <dbReference type="ARBA" id="ARBA00047473"/>
    </source>
</evidence>
<dbReference type="UniPathway" id="UPA00038">
    <property type="reaction ID" value="UER00491"/>
</dbReference>
<dbReference type="Gene3D" id="1.20.5.100">
    <property type="entry name" value="Cytochrome c1, transmembrane anchor, C-terminal"/>
    <property type="match status" value="1"/>
</dbReference>
<dbReference type="PANTHER" id="PTHR11374:SF3">
    <property type="entry name" value="UDP-GLUCOSE 6-DEHYDROGENASE"/>
    <property type="match status" value="1"/>
</dbReference>
<dbReference type="EC" id="1.1.1.22" evidence="4 9"/>
<dbReference type="InterPro" id="IPR036220">
    <property type="entry name" value="UDP-Glc/GDP-Man_DH_C_sf"/>
</dbReference>
<dbReference type="GO" id="GO:0005634">
    <property type="term" value="C:nucleus"/>
    <property type="evidence" value="ECO:0007669"/>
    <property type="project" value="TreeGrafter"/>
</dbReference>
<dbReference type="FunFam" id="3.40.50.720:FF:000032">
    <property type="entry name" value="UDP-glucose 6-dehydrogenase"/>
    <property type="match status" value="1"/>
</dbReference>
<reference evidence="15" key="1">
    <citation type="submission" date="2025-08" db="UniProtKB">
        <authorList>
            <consortium name="RefSeq"/>
        </authorList>
    </citation>
    <scope>IDENTIFICATION</scope>
    <source>
        <tissue evidence="15">Gonad</tissue>
    </source>
</reference>
<dbReference type="SMART" id="SM00984">
    <property type="entry name" value="UDPG_MGDP_dh_C"/>
    <property type="match status" value="1"/>
</dbReference>
<dbReference type="InterPro" id="IPR036291">
    <property type="entry name" value="NAD(P)-bd_dom_sf"/>
</dbReference>
<evidence type="ECO:0000256" key="7">
    <source>
        <dbReference type="ARBA" id="ARBA00023027"/>
    </source>
</evidence>
<evidence type="ECO:0000256" key="2">
    <source>
        <dbReference type="ARBA" id="ARBA00006601"/>
    </source>
</evidence>